<dbReference type="GO" id="GO:0070403">
    <property type="term" value="F:NAD+ binding"/>
    <property type="evidence" value="ECO:0007669"/>
    <property type="project" value="UniProtKB-UniRule"/>
</dbReference>
<dbReference type="Pfam" id="PF02146">
    <property type="entry name" value="SIR2"/>
    <property type="match status" value="1"/>
</dbReference>
<comment type="function">
    <text evidence="3">NAD-dependent lysine deacetylase and desuccinylase that specifically removes acetyl and succinyl groups on target proteins. Modulates the activities of several proteins which are inactive in their acylated form.</text>
</comment>
<feature type="active site" description="Proton acceptor" evidence="3">
    <location>
        <position position="105"/>
    </location>
</feature>
<dbReference type="GO" id="GO:0036055">
    <property type="term" value="F:protein-succinyllysine desuccinylase activity"/>
    <property type="evidence" value="ECO:0007669"/>
    <property type="project" value="UniProtKB-UniRule"/>
</dbReference>
<dbReference type="GO" id="GO:0005737">
    <property type="term" value="C:cytoplasm"/>
    <property type="evidence" value="ECO:0007669"/>
    <property type="project" value="UniProtKB-SubCell"/>
</dbReference>
<evidence type="ECO:0000259" key="5">
    <source>
        <dbReference type="PROSITE" id="PS50305"/>
    </source>
</evidence>
<dbReference type="PANTHER" id="PTHR11085">
    <property type="entry name" value="NAD-DEPENDENT PROTEIN DEACYLASE SIRTUIN-5, MITOCHONDRIAL-RELATED"/>
    <property type="match status" value="1"/>
</dbReference>
<dbReference type="RefSeq" id="WP_092017903.1">
    <property type="nucleotide sequence ID" value="NZ_FOXH01000008.1"/>
</dbReference>
<comment type="caution">
    <text evidence="3 4">Lacks conserved residue(s) required for the propagation of feature annotation.</text>
</comment>
<dbReference type="InterPro" id="IPR026590">
    <property type="entry name" value="Ssirtuin_cat_dom"/>
</dbReference>
<dbReference type="OrthoDB" id="9800582at2"/>
<feature type="binding site" evidence="3">
    <location>
        <position position="57"/>
    </location>
    <ligand>
        <name>substrate</name>
    </ligand>
</feature>
<dbReference type="Gene3D" id="3.30.1600.10">
    <property type="entry name" value="SIR2/SIRT2 'Small Domain"/>
    <property type="match status" value="1"/>
</dbReference>
<keyword evidence="1" id="KW-0808">Transferase</keyword>
<comment type="catalytic activity">
    <reaction evidence="3">
        <text>N(6)-acetyl-L-lysyl-[protein] + NAD(+) + H2O = 2''-O-acetyl-ADP-D-ribose + nicotinamide + L-lysyl-[protein]</text>
        <dbReference type="Rhea" id="RHEA:43636"/>
        <dbReference type="Rhea" id="RHEA-COMP:9752"/>
        <dbReference type="Rhea" id="RHEA-COMP:10731"/>
        <dbReference type="ChEBI" id="CHEBI:15377"/>
        <dbReference type="ChEBI" id="CHEBI:17154"/>
        <dbReference type="ChEBI" id="CHEBI:29969"/>
        <dbReference type="ChEBI" id="CHEBI:57540"/>
        <dbReference type="ChEBI" id="CHEBI:61930"/>
        <dbReference type="ChEBI" id="CHEBI:83767"/>
        <dbReference type="EC" id="2.3.1.286"/>
    </reaction>
</comment>
<comment type="domain">
    <text evidence="3">2 residues (Tyr-54 and Arg-57) present in a large hydrophobic pocket are probably involved in substrate specificity. They are important for desuccinylation activity, but dispensable for deacetylation activity.</text>
</comment>
<comment type="catalytic activity">
    <reaction evidence="3">
        <text>N(6)-succinyl-L-lysyl-[protein] + NAD(+) + H2O = 2''-O-succinyl-ADP-D-ribose + nicotinamide + L-lysyl-[protein]</text>
        <dbReference type="Rhea" id="RHEA:47668"/>
        <dbReference type="Rhea" id="RHEA-COMP:9752"/>
        <dbReference type="Rhea" id="RHEA-COMP:11877"/>
        <dbReference type="ChEBI" id="CHEBI:15377"/>
        <dbReference type="ChEBI" id="CHEBI:17154"/>
        <dbReference type="ChEBI" id="CHEBI:29969"/>
        <dbReference type="ChEBI" id="CHEBI:57540"/>
        <dbReference type="ChEBI" id="CHEBI:87830"/>
        <dbReference type="ChEBI" id="CHEBI:87832"/>
    </reaction>
</comment>
<evidence type="ECO:0000256" key="3">
    <source>
        <dbReference type="HAMAP-Rule" id="MF_01121"/>
    </source>
</evidence>
<feature type="binding site" evidence="3">
    <location>
        <begin position="87"/>
        <end position="90"/>
    </location>
    <ligand>
        <name>NAD(+)</name>
        <dbReference type="ChEBI" id="CHEBI:57540"/>
    </ligand>
</feature>
<evidence type="ECO:0000256" key="1">
    <source>
        <dbReference type="ARBA" id="ARBA00022679"/>
    </source>
</evidence>
<dbReference type="Proteomes" id="UP000199306">
    <property type="component" value="Unassembled WGS sequence"/>
</dbReference>
<dbReference type="EMBL" id="FOXH01000008">
    <property type="protein sequence ID" value="SFP98712.1"/>
    <property type="molecule type" value="Genomic_DNA"/>
</dbReference>
<evidence type="ECO:0000256" key="4">
    <source>
        <dbReference type="PROSITE-ProRule" id="PRU00236"/>
    </source>
</evidence>
<feature type="domain" description="Deacetylase sirtuin-type" evidence="5">
    <location>
        <begin position="1"/>
        <end position="232"/>
    </location>
</feature>
<dbReference type="SUPFAM" id="SSF52467">
    <property type="entry name" value="DHS-like NAD/FAD-binding domain"/>
    <property type="match status" value="1"/>
</dbReference>
<proteinExistence type="inferred from homology"/>
<dbReference type="InterPro" id="IPR003000">
    <property type="entry name" value="Sirtuin"/>
</dbReference>
<name>A0A1I5UU23_9BACT</name>
<dbReference type="STRING" id="1079859.SAMN04515674_10857"/>
<keyword evidence="7" id="KW-1185">Reference proteome</keyword>
<dbReference type="InterPro" id="IPR026591">
    <property type="entry name" value="Sirtuin_cat_small_dom_sf"/>
</dbReference>
<gene>
    <name evidence="3" type="primary">cobB</name>
    <name evidence="6" type="ORF">SAMN04515674_10857</name>
</gene>
<dbReference type="InterPro" id="IPR050134">
    <property type="entry name" value="NAD-dep_sirtuin_deacylases"/>
</dbReference>
<sequence>MKKKIVVLTGAGISAESGIATFRDSNGLWENHAIEEVATPEGFRKNPALVLEFYNQRRKQAMSAQPNDGHLALKALEAFYEVQIITQNVDNLHEKAGSVNVLHLHGELFQSRSTLNSRKIYEIDGWELKLGDLAEDGSQLRPNIVWFGEDVPNIIPAAQHCAEADIFIIVGTSMQVYPAAGLIDYVPKSVPVYVIDPHIPSMQSRKNLTFIQETGSTGLKQLHEILRNLSIKLSDAKTSRNFE</sequence>
<comment type="subcellular location">
    <subcellularLocation>
        <location evidence="3">Cytoplasm</location>
    </subcellularLocation>
</comment>
<accession>A0A1I5UU23</accession>
<keyword evidence="3" id="KW-0963">Cytoplasm</keyword>
<evidence type="ECO:0000256" key="2">
    <source>
        <dbReference type="ARBA" id="ARBA00023027"/>
    </source>
</evidence>
<dbReference type="InterPro" id="IPR027546">
    <property type="entry name" value="Sirtuin_class_III"/>
</dbReference>
<organism evidence="6 7">
    <name type="scientific">Pseudarcicella hirudinis</name>
    <dbReference type="NCBI Taxonomy" id="1079859"/>
    <lineage>
        <taxon>Bacteria</taxon>
        <taxon>Pseudomonadati</taxon>
        <taxon>Bacteroidota</taxon>
        <taxon>Cytophagia</taxon>
        <taxon>Cytophagales</taxon>
        <taxon>Flectobacillaceae</taxon>
        <taxon>Pseudarcicella</taxon>
    </lineage>
</organism>
<keyword evidence="2 3" id="KW-0520">NAD</keyword>
<protein>
    <recommendedName>
        <fullName evidence="3">NAD-dependent protein deacylase</fullName>
        <ecNumber evidence="3">2.3.1.286</ecNumber>
    </recommendedName>
    <alternativeName>
        <fullName evidence="3">Regulatory protein SIR2 homolog</fullName>
    </alternativeName>
</protein>
<dbReference type="PROSITE" id="PS50305">
    <property type="entry name" value="SIRTUIN"/>
    <property type="match status" value="1"/>
</dbReference>
<reference evidence="6 7" key="1">
    <citation type="submission" date="2016-10" db="EMBL/GenBank/DDBJ databases">
        <authorList>
            <person name="de Groot N.N."/>
        </authorList>
    </citation>
    <scope>NUCLEOTIDE SEQUENCE [LARGE SCALE GENOMIC DNA]</scope>
    <source>
        <strain evidence="7">E92,LMG 26720,CCM 7988</strain>
    </source>
</reference>
<dbReference type="Gene3D" id="3.40.50.1220">
    <property type="entry name" value="TPP-binding domain"/>
    <property type="match status" value="1"/>
</dbReference>
<dbReference type="EC" id="2.3.1.286" evidence="3"/>
<dbReference type="PANTHER" id="PTHR11085:SF4">
    <property type="entry name" value="NAD-DEPENDENT PROTEIN DEACYLASE"/>
    <property type="match status" value="1"/>
</dbReference>
<dbReference type="AlphaFoldDB" id="A0A1I5UU23"/>
<dbReference type="GO" id="GO:0036054">
    <property type="term" value="F:protein-malonyllysine demalonylase activity"/>
    <property type="evidence" value="ECO:0007669"/>
    <property type="project" value="InterPro"/>
</dbReference>
<dbReference type="CDD" id="cd01412">
    <property type="entry name" value="SIRT5_Af1_CobB"/>
    <property type="match status" value="1"/>
</dbReference>
<feature type="binding site" evidence="3">
    <location>
        <begin position="171"/>
        <end position="173"/>
    </location>
    <ligand>
        <name>NAD(+)</name>
        <dbReference type="ChEBI" id="CHEBI:57540"/>
    </ligand>
</feature>
<dbReference type="InterPro" id="IPR029035">
    <property type="entry name" value="DHS-like_NAD/FAD-binding_dom"/>
</dbReference>
<evidence type="ECO:0000313" key="6">
    <source>
        <dbReference type="EMBL" id="SFP98712.1"/>
    </source>
</evidence>
<dbReference type="GO" id="GO:0017136">
    <property type="term" value="F:histone deacetylase activity, NAD-dependent"/>
    <property type="evidence" value="ECO:0007669"/>
    <property type="project" value="TreeGrafter"/>
</dbReference>
<feature type="binding site" evidence="3">
    <location>
        <position position="54"/>
    </location>
    <ligand>
        <name>substrate</name>
    </ligand>
</feature>
<feature type="binding site" evidence="3">
    <location>
        <begin position="10"/>
        <end position="29"/>
    </location>
    <ligand>
        <name>NAD(+)</name>
        <dbReference type="ChEBI" id="CHEBI:57540"/>
    </ligand>
</feature>
<feature type="binding site" evidence="3">
    <location>
        <position position="215"/>
    </location>
    <ligand>
        <name>NAD(+)</name>
        <dbReference type="ChEBI" id="CHEBI:57540"/>
    </ligand>
</feature>
<dbReference type="HAMAP" id="MF_01121">
    <property type="entry name" value="Sirtuin_ClassIII"/>
    <property type="match status" value="1"/>
</dbReference>
<comment type="similarity">
    <text evidence="3">Belongs to the sirtuin family. Class III subfamily.</text>
</comment>
<evidence type="ECO:0000313" key="7">
    <source>
        <dbReference type="Proteomes" id="UP000199306"/>
    </source>
</evidence>